<sequence>DGKQGSGMVLSIAGRRKSTTALKGLLLFRRGFKCTLYICFDASTQCTSCLGDRHHLLRCTSTPTCAICAGPTPHTSTHAAALSANKRAHPVFTTRCSAATADPLPTKATPLNAPPKPRPLPLPLPGNNQLSQRTLLLPPAYKATPKIERGSGGMILSHGQVQVALNDSMVNGDIQQSLAWFS</sequence>
<feature type="non-terminal residue" evidence="1">
    <location>
        <position position="182"/>
    </location>
</feature>
<comment type="caution">
    <text evidence="1">The sequence shown here is derived from an EMBL/GenBank/DDBJ whole genome shotgun (WGS) entry which is preliminary data.</text>
</comment>
<gene>
    <name evidence="1" type="ORF">Q9L58_010726</name>
</gene>
<organism evidence="1 2">
    <name type="scientific">Discina gigas</name>
    <dbReference type="NCBI Taxonomy" id="1032678"/>
    <lineage>
        <taxon>Eukaryota</taxon>
        <taxon>Fungi</taxon>
        <taxon>Dikarya</taxon>
        <taxon>Ascomycota</taxon>
        <taxon>Pezizomycotina</taxon>
        <taxon>Pezizomycetes</taxon>
        <taxon>Pezizales</taxon>
        <taxon>Discinaceae</taxon>
        <taxon>Discina</taxon>
    </lineage>
</organism>
<protein>
    <submittedName>
        <fullName evidence="1">Uncharacterized protein</fullName>
    </submittedName>
</protein>
<proteinExistence type="predicted"/>
<evidence type="ECO:0000313" key="1">
    <source>
        <dbReference type="EMBL" id="KAL0630427.1"/>
    </source>
</evidence>
<dbReference type="EMBL" id="JBBBZM010000670">
    <property type="protein sequence ID" value="KAL0630427.1"/>
    <property type="molecule type" value="Genomic_DNA"/>
</dbReference>
<feature type="non-terminal residue" evidence="1">
    <location>
        <position position="1"/>
    </location>
</feature>
<dbReference type="Proteomes" id="UP001447188">
    <property type="component" value="Unassembled WGS sequence"/>
</dbReference>
<evidence type="ECO:0000313" key="2">
    <source>
        <dbReference type="Proteomes" id="UP001447188"/>
    </source>
</evidence>
<keyword evidence="2" id="KW-1185">Reference proteome</keyword>
<reference evidence="1 2" key="1">
    <citation type="submission" date="2024-02" db="EMBL/GenBank/DDBJ databases">
        <title>Discinaceae phylogenomics.</title>
        <authorList>
            <person name="Dirks A.C."/>
            <person name="James T.Y."/>
        </authorList>
    </citation>
    <scope>NUCLEOTIDE SEQUENCE [LARGE SCALE GENOMIC DNA]</scope>
    <source>
        <strain evidence="1 2">ACD0624</strain>
    </source>
</reference>
<name>A0ABR3G398_9PEZI</name>
<accession>A0ABR3G398</accession>